<dbReference type="InParanoid" id="A0A286U7Z9"/>
<evidence type="ECO:0000259" key="2">
    <source>
        <dbReference type="Pfam" id="PF00149"/>
    </source>
</evidence>
<protein>
    <submittedName>
        <fullName evidence="3">Metallophosphoesterase domain-containing 1</fullName>
    </submittedName>
</protein>
<dbReference type="EMBL" id="NBII01000009">
    <property type="protein sequence ID" value="PAV15700.1"/>
    <property type="molecule type" value="Genomic_DNA"/>
</dbReference>
<dbReference type="Pfam" id="PF00149">
    <property type="entry name" value="Metallophos"/>
    <property type="match status" value="1"/>
</dbReference>
<name>A0A286U7Z9_9AGAM</name>
<sequence>MTTRKEMDEKNGLLPKPSPLIGMLATWLYSWSKQEVIQEYLQRQQRQRQQQQLSSSQSDFYSDAEPDLVADLRSKGKGKENKEKTKIRVVAISDTHSTESRQLALPEGDILVHAGDLTAHGTLEEVDSALAWLARQSHRYKIWIAGNHDHAMEQKQDGEGKGSVEINGGDNNGTGTGIGIEQDRAKNTEKTNIQSNRKMLEEKYPSLIYLQDSSITLNIRGREVKIYGNPSTPRYGSSAFTYTRVAPRLARQAFAHFGPKFGLNRKDEDVATSSDPTKSSNTNLKSNPNSNSGVQDNNNNDTTTTSPSEPNGLSIWSSIPSTTDILITHAPPRHILDDFQGCAALHSHLWRVKPTLHLFGHIHTGHGITYVTWSNEQWAYERIMDDVWTGSDLLVLLNGMLGVWCKKIRRGLGALGLVEGGGSDVDAGADADAEDEDGDKDGDGDEDGDGYEGKVRRGTVLANVASKNRYWDGILRGATVIDI</sequence>
<evidence type="ECO:0000313" key="3">
    <source>
        <dbReference type="EMBL" id="PAV15700.1"/>
    </source>
</evidence>
<evidence type="ECO:0000256" key="1">
    <source>
        <dbReference type="SAM" id="MobiDB-lite"/>
    </source>
</evidence>
<dbReference type="AlphaFoldDB" id="A0A286U7Z9"/>
<dbReference type="OrthoDB" id="630188at2759"/>
<feature type="region of interest" description="Disordered" evidence="1">
    <location>
        <begin position="153"/>
        <end position="197"/>
    </location>
</feature>
<feature type="region of interest" description="Disordered" evidence="1">
    <location>
        <begin position="426"/>
        <end position="453"/>
    </location>
</feature>
<comment type="caution">
    <text evidence="3">The sequence shown here is derived from an EMBL/GenBank/DDBJ whole genome shotgun (WGS) entry which is preliminary data.</text>
</comment>
<dbReference type="InterPro" id="IPR004843">
    <property type="entry name" value="Calcineurin-like_PHP"/>
</dbReference>
<dbReference type="PANTHER" id="PTHR12905:SF18">
    <property type="entry name" value="ESTER HYDROLASE, PUTATIVE (AFU_ORTHOLOGUE AFUA_4G03130)-RELATED"/>
    <property type="match status" value="1"/>
</dbReference>
<gene>
    <name evidence="3" type="ORF">PNOK_0855800</name>
</gene>
<proteinExistence type="predicted"/>
<feature type="compositionally biased region" description="Basic and acidic residues" evidence="1">
    <location>
        <begin position="153"/>
        <end position="162"/>
    </location>
</feature>
<feature type="region of interest" description="Disordered" evidence="1">
    <location>
        <begin position="261"/>
        <end position="313"/>
    </location>
</feature>
<feature type="compositionally biased region" description="Polar residues" evidence="1">
    <location>
        <begin position="271"/>
        <end position="286"/>
    </location>
</feature>
<dbReference type="Proteomes" id="UP000217199">
    <property type="component" value="Unassembled WGS sequence"/>
</dbReference>
<dbReference type="InterPro" id="IPR051693">
    <property type="entry name" value="UPF0046_metallophosphoest"/>
</dbReference>
<dbReference type="Gene3D" id="3.60.21.10">
    <property type="match status" value="2"/>
</dbReference>
<dbReference type="InterPro" id="IPR029052">
    <property type="entry name" value="Metallo-depent_PP-like"/>
</dbReference>
<feature type="compositionally biased region" description="Acidic residues" evidence="1">
    <location>
        <begin position="427"/>
        <end position="450"/>
    </location>
</feature>
<dbReference type="PANTHER" id="PTHR12905">
    <property type="entry name" value="METALLOPHOSPHOESTERASE"/>
    <property type="match status" value="1"/>
</dbReference>
<evidence type="ECO:0000313" key="4">
    <source>
        <dbReference type="Proteomes" id="UP000217199"/>
    </source>
</evidence>
<dbReference type="GO" id="GO:0016787">
    <property type="term" value="F:hydrolase activity"/>
    <property type="evidence" value="ECO:0007669"/>
    <property type="project" value="InterPro"/>
</dbReference>
<dbReference type="SUPFAM" id="SSF56300">
    <property type="entry name" value="Metallo-dependent phosphatases"/>
    <property type="match status" value="1"/>
</dbReference>
<accession>A0A286U7Z9</accession>
<feature type="domain" description="Calcineurin-like phosphoesterase" evidence="2">
    <location>
        <begin position="87"/>
        <end position="157"/>
    </location>
</feature>
<feature type="compositionally biased region" description="Low complexity" evidence="1">
    <location>
        <begin position="287"/>
        <end position="305"/>
    </location>
</feature>
<organism evidence="3 4">
    <name type="scientific">Pyrrhoderma noxium</name>
    <dbReference type="NCBI Taxonomy" id="2282107"/>
    <lineage>
        <taxon>Eukaryota</taxon>
        <taxon>Fungi</taxon>
        <taxon>Dikarya</taxon>
        <taxon>Basidiomycota</taxon>
        <taxon>Agaricomycotina</taxon>
        <taxon>Agaricomycetes</taxon>
        <taxon>Hymenochaetales</taxon>
        <taxon>Hymenochaetaceae</taxon>
        <taxon>Pyrrhoderma</taxon>
    </lineage>
</organism>
<keyword evidence="4" id="KW-1185">Reference proteome</keyword>
<reference evidence="3 4" key="1">
    <citation type="journal article" date="2017" name="Mol. Ecol.">
        <title>Comparative and population genomic landscape of Phellinus noxius: A hypervariable fungus causing root rot in trees.</title>
        <authorList>
            <person name="Chung C.L."/>
            <person name="Lee T.J."/>
            <person name="Akiba M."/>
            <person name="Lee H.H."/>
            <person name="Kuo T.H."/>
            <person name="Liu D."/>
            <person name="Ke H.M."/>
            <person name="Yokoi T."/>
            <person name="Roa M.B."/>
            <person name="Lu M.J."/>
            <person name="Chang Y.Y."/>
            <person name="Ann P.J."/>
            <person name="Tsai J.N."/>
            <person name="Chen C.Y."/>
            <person name="Tzean S.S."/>
            <person name="Ota Y."/>
            <person name="Hattori T."/>
            <person name="Sahashi N."/>
            <person name="Liou R.F."/>
            <person name="Kikuchi T."/>
            <person name="Tsai I.J."/>
        </authorList>
    </citation>
    <scope>NUCLEOTIDE SEQUENCE [LARGE SCALE GENOMIC DNA]</scope>
    <source>
        <strain evidence="3 4">FFPRI411160</strain>
    </source>
</reference>